<name>A0A7T0M146_9CAUD</name>
<keyword evidence="2" id="KW-1185">Reference proteome</keyword>
<sequence length="72" mass="7774">MTPLQTPATSAESVTAFLRDLSALTEKYGLVIAGCGCCGSPWLNPAAEENTAPSLRARLQFNHQTQQYETES</sequence>
<reference evidence="1 2" key="1">
    <citation type="submission" date="2020-11" db="EMBL/GenBank/DDBJ databases">
        <authorList>
            <person name="Asamoah-Frimpong E.A."/>
            <person name="Attaran A."/>
            <person name="Berhane B."/>
            <person name="Boone B.K."/>
            <person name="Cesta G."/>
            <person name="Chorbajian C."/>
            <person name="Cowan J.T."/>
            <person name="Datu D.V."/>
            <person name="Der L."/>
            <person name="Egbunine A.O."/>
            <person name="Giampietro H."/>
            <person name="Gunnison R.P."/>
            <person name="Joseph M.A."/>
            <person name="Kiewe T."/>
            <person name="Oboh E.C."/>
            <person name="O'Neill K."/>
            <person name="Oxlaj J.A."/>
            <person name="Patel A.K."/>
            <person name="Saqaf K."/>
            <person name="Vuong K."/>
            <person name="Walker C."/>
            <person name="Wikina T."/>
            <person name="Yan T."/>
            <person name="Avazpour P."/>
            <person name="Kim F.M."/>
            <person name="Mason K.J."/>
            <person name="Nguyen D.A."/>
            <person name="Pettit S.M."/>
            <person name="Zhou O.J."/>
            <person name="Brissett D.L."/>
            <person name="Gualtieri C."/>
            <person name="Hufford T.M."/>
            <person name="Ko J.M."/>
            <person name="Novak J.K."/>
            <person name="Smith Z.M."/>
            <person name="Erill I."/>
            <person name="Caruso S.M."/>
            <person name="Garlena R.A."/>
            <person name="Russell D.A."/>
            <person name="Pope W.H."/>
            <person name="Jacobs-Sera D."/>
            <person name="Hatfull G.F."/>
        </authorList>
    </citation>
    <scope>NUCLEOTIDE SEQUENCE [LARGE SCALE GENOMIC DNA]</scope>
</reference>
<dbReference type="Proteomes" id="UP000595090">
    <property type="component" value="Segment"/>
</dbReference>
<dbReference type="EMBL" id="MW291017">
    <property type="protein sequence ID" value="QPL14115.1"/>
    <property type="molecule type" value="Genomic_DNA"/>
</dbReference>
<dbReference type="RefSeq" id="YP_010755702.1">
    <property type="nucleotide sequence ID" value="NC_073473.1"/>
</dbReference>
<organism evidence="1 2">
    <name type="scientific">Streptomyces phage TurkishDelight</name>
    <dbReference type="NCBI Taxonomy" id="2793708"/>
    <lineage>
        <taxon>Viruses</taxon>
        <taxon>Duplodnaviria</taxon>
        <taxon>Heunggongvirae</taxon>
        <taxon>Uroviricota</taxon>
        <taxon>Caudoviricetes</taxon>
        <taxon>Dolmabahcevirus</taxon>
        <taxon>Dolmabahcevirus turkishdelight</taxon>
    </lineage>
</organism>
<evidence type="ECO:0000313" key="1">
    <source>
        <dbReference type="EMBL" id="QPL14115.1"/>
    </source>
</evidence>
<accession>A0A7T0M146</accession>
<dbReference type="GeneID" id="80020372"/>
<evidence type="ECO:0000313" key="2">
    <source>
        <dbReference type="Proteomes" id="UP000595090"/>
    </source>
</evidence>
<proteinExistence type="predicted"/>
<dbReference type="KEGG" id="vg:80020372"/>
<gene>
    <name evidence="1" type="primary">86</name>
    <name evidence="1" type="ORF">SEA_TURKISHDELIGHT_86</name>
</gene>
<protein>
    <submittedName>
        <fullName evidence="1">Uncharacterized protein</fullName>
    </submittedName>
</protein>